<gene>
    <name evidence="1" type="ORF">SAMN02745134_02827</name>
</gene>
<reference evidence="1 2" key="1">
    <citation type="submission" date="2017-04" db="EMBL/GenBank/DDBJ databases">
        <authorList>
            <person name="Afonso C.L."/>
            <person name="Miller P.J."/>
            <person name="Scott M.A."/>
            <person name="Spackman E."/>
            <person name="Goraichik I."/>
            <person name="Dimitrov K.M."/>
            <person name="Suarez D.L."/>
            <person name="Swayne D.E."/>
        </authorList>
    </citation>
    <scope>NUCLEOTIDE SEQUENCE [LARGE SCALE GENOMIC DNA]</scope>
    <source>
        <strain evidence="1 2">DSM 12555</strain>
    </source>
</reference>
<keyword evidence="2" id="KW-1185">Reference proteome</keyword>
<dbReference type="Proteomes" id="UP000192468">
    <property type="component" value="Unassembled WGS sequence"/>
</dbReference>
<name>A0A1W1XR14_9CLOT</name>
<dbReference type="AlphaFoldDB" id="A0A1W1XR14"/>
<proteinExistence type="predicted"/>
<dbReference type="STRING" id="1121291.SAMN02745134_02827"/>
<accession>A0A1W1XR14</accession>
<sequence length="44" mass="4924">MLLKPSLIVGVFLFRFLKGDDNMDGDASHKQIYSLIKSGVKNRA</sequence>
<protein>
    <submittedName>
        <fullName evidence="1">Uncharacterized protein</fullName>
    </submittedName>
</protein>
<evidence type="ECO:0000313" key="1">
    <source>
        <dbReference type="EMBL" id="SMC26430.1"/>
    </source>
</evidence>
<evidence type="ECO:0000313" key="2">
    <source>
        <dbReference type="Proteomes" id="UP000192468"/>
    </source>
</evidence>
<dbReference type="EMBL" id="FWXH01000013">
    <property type="protein sequence ID" value="SMC26430.1"/>
    <property type="molecule type" value="Genomic_DNA"/>
</dbReference>
<organism evidence="1 2">
    <name type="scientific">Clostridium acidisoli DSM 12555</name>
    <dbReference type="NCBI Taxonomy" id="1121291"/>
    <lineage>
        <taxon>Bacteria</taxon>
        <taxon>Bacillati</taxon>
        <taxon>Bacillota</taxon>
        <taxon>Clostridia</taxon>
        <taxon>Eubacteriales</taxon>
        <taxon>Clostridiaceae</taxon>
        <taxon>Clostridium</taxon>
    </lineage>
</organism>